<evidence type="ECO:0000256" key="1">
    <source>
        <dbReference type="SAM" id="MobiDB-lite"/>
    </source>
</evidence>
<organism evidence="2 3">
    <name type="scientific">Basidiobolus ranarum</name>
    <dbReference type="NCBI Taxonomy" id="34480"/>
    <lineage>
        <taxon>Eukaryota</taxon>
        <taxon>Fungi</taxon>
        <taxon>Fungi incertae sedis</taxon>
        <taxon>Zoopagomycota</taxon>
        <taxon>Entomophthoromycotina</taxon>
        <taxon>Basidiobolomycetes</taxon>
        <taxon>Basidiobolales</taxon>
        <taxon>Basidiobolaceae</taxon>
        <taxon>Basidiobolus</taxon>
    </lineage>
</organism>
<accession>A0ABR2WDI3</accession>
<reference evidence="2 3" key="1">
    <citation type="submission" date="2023-04" db="EMBL/GenBank/DDBJ databases">
        <title>Genome of Basidiobolus ranarum AG-B5.</title>
        <authorList>
            <person name="Stajich J.E."/>
            <person name="Carter-House D."/>
            <person name="Gryganskyi A."/>
        </authorList>
    </citation>
    <scope>NUCLEOTIDE SEQUENCE [LARGE SCALE GENOMIC DNA]</scope>
    <source>
        <strain evidence="2 3">AG-B5</strain>
    </source>
</reference>
<protein>
    <submittedName>
        <fullName evidence="2">Uncharacterized protein</fullName>
    </submittedName>
</protein>
<comment type="caution">
    <text evidence="2">The sequence shown here is derived from an EMBL/GenBank/DDBJ whole genome shotgun (WGS) entry which is preliminary data.</text>
</comment>
<evidence type="ECO:0000313" key="2">
    <source>
        <dbReference type="EMBL" id="KAK9759565.1"/>
    </source>
</evidence>
<name>A0ABR2WDI3_9FUNG</name>
<dbReference type="EMBL" id="JASJQH010003603">
    <property type="protein sequence ID" value="KAK9759565.1"/>
    <property type="molecule type" value="Genomic_DNA"/>
</dbReference>
<feature type="region of interest" description="Disordered" evidence="1">
    <location>
        <begin position="1"/>
        <end position="49"/>
    </location>
</feature>
<feature type="compositionally biased region" description="Basic and acidic residues" evidence="1">
    <location>
        <begin position="26"/>
        <end position="49"/>
    </location>
</feature>
<sequence>MTLDGHMGCTSIGRSFLGNGNDDEYKDPRSMDLDVEKSPERMEQLTRNDRSYRDRCNLIEETPVYMKVLPFR</sequence>
<evidence type="ECO:0000313" key="3">
    <source>
        <dbReference type="Proteomes" id="UP001479436"/>
    </source>
</evidence>
<dbReference type="Proteomes" id="UP001479436">
    <property type="component" value="Unassembled WGS sequence"/>
</dbReference>
<proteinExistence type="predicted"/>
<feature type="non-terminal residue" evidence="2">
    <location>
        <position position="72"/>
    </location>
</feature>
<gene>
    <name evidence="2" type="ORF">K7432_017316</name>
</gene>
<keyword evidence="3" id="KW-1185">Reference proteome</keyword>